<dbReference type="GO" id="GO:0006031">
    <property type="term" value="P:chitin biosynthetic process"/>
    <property type="evidence" value="ECO:0007669"/>
    <property type="project" value="UniProtKB-UniRule"/>
</dbReference>
<gene>
    <name evidence="13" type="ORF">BABINDRAFT_172334</name>
</gene>
<evidence type="ECO:0000256" key="8">
    <source>
        <dbReference type="ARBA" id="ARBA00023136"/>
    </source>
</evidence>
<dbReference type="Pfam" id="PF08407">
    <property type="entry name" value="Chitin_synth_1N"/>
    <property type="match status" value="1"/>
</dbReference>
<dbReference type="InterPro" id="IPR004835">
    <property type="entry name" value="Chitin_synth"/>
</dbReference>
<evidence type="ECO:0000256" key="9">
    <source>
        <dbReference type="ARBA" id="ARBA00023316"/>
    </source>
</evidence>
<evidence type="ECO:0000256" key="6">
    <source>
        <dbReference type="ARBA" id="ARBA00022692"/>
    </source>
</evidence>
<feature type="transmembrane region" description="Helical" evidence="10">
    <location>
        <begin position="600"/>
        <end position="622"/>
    </location>
</feature>
<dbReference type="RefSeq" id="XP_018983491.1">
    <property type="nucleotide sequence ID" value="XM_019130880.1"/>
</dbReference>
<dbReference type="InterPro" id="IPR029044">
    <property type="entry name" value="Nucleotide-diphossugar_trans"/>
</dbReference>
<feature type="region of interest" description="Disordered" evidence="11">
    <location>
        <begin position="1"/>
        <end position="21"/>
    </location>
</feature>
<dbReference type="GO" id="GO:0000920">
    <property type="term" value="P:septum digestion after cytokinesis"/>
    <property type="evidence" value="ECO:0007669"/>
    <property type="project" value="EnsemblFungi"/>
</dbReference>
<organism evidence="13 14">
    <name type="scientific">Babjeviella inositovora NRRL Y-12698</name>
    <dbReference type="NCBI Taxonomy" id="984486"/>
    <lineage>
        <taxon>Eukaryota</taxon>
        <taxon>Fungi</taxon>
        <taxon>Dikarya</taxon>
        <taxon>Ascomycota</taxon>
        <taxon>Saccharomycotina</taxon>
        <taxon>Pichiomycetes</taxon>
        <taxon>Serinales incertae sedis</taxon>
        <taxon>Babjeviella</taxon>
    </lineage>
</organism>
<dbReference type="EMBL" id="KV454436">
    <property type="protein sequence ID" value="ODQ78163.1"/>
    <property type="molecule type" value="Genomic_DNA"/>
</dbReference>
<comment type="similarity">
    <text evidence="10">Belongs to the chitin synthase family.</text>
</comment>
<evidence type="ECO:0000313" key="14">
    <source>
        <dbReference type="Proteomes" id="UP000094336"/>
    </source>
</evidence>
<evidence type="ECO:0000256" key="11">
    <source>
        <dbReference type="SAM" id="MobiDB-lite"/>
    </source>
</evidence>
<dbReference type="InterPro" id="IPR013616">
    <property type="entry name" value="Chitin_synth_N"/>
</dbReference>
<dbReference type="AlphaFoldDB" id="A0A1E3QKF0"/>
<accession>A0A1E3QKF0</accession>
<reference evidence="14" key="1">
    <citation type="submission" date="2016-05" db="EMBL/GenBank/DDBJ databases">
        <title>Comparative genomics of biotechnologically important yeasts.</title>
        <authorList>
            <consortium name="DOE Joint Genome Institute"/>
            <person name="Riley R."/>
            <person name="Haridas S."/>
            <person name="Wolfe K.H."/>
            <person name="Lopes M.R."/>
            <person name="Hittinger C.T."/>
            <person name="Goker M."/>
            <person name="Salamov A."/>
            <person name="Wisecaver J."/>
            <person name="Long T.M."/>
            <person name="Aerts A.L."/>
            <person name="Barry K."/>
            <person name="Choi C."/>
            <person name="Clum A."/>
            <person name="Coughlan A.Y."/>
            <person name="Deshpande S."/>
            <person name="Douglass A.P."/>
            <person name="Hanson S.J."/>
            <person name="Klenk H.-P."/>
            <person name="Labutti K."/>
            <person name="Lapidus A."/>
            <person name="Lindquist E."/>
            <person name="Lipzen A."/>
            <person name="Meier-Kolthoff J.P."/>
            <person name="Ohm R.A."/>
            <person name="Otillar R.P."/>
            <person name="Pangilinan J."/>
            <person name="Peng Y."/>
            <person name="Rokas A."/>
            <person name="Rosa C.A."/>
            <person name="Scheuner C."/>
            <person name="Sibirny A.A."/>
            <person name="Slot J.C."/>
            <person name="Stielow J.B."/>
            <person name="Sun H."/>
            <person name="Kurtzman C.P."/>
            <person name="Blackwell M."/>
            <person name="Grigoriev I.V."/>
            <person name="Jeffries T.W."/>
        </authorList>
    </citation>
    <scope>NUCLEOTIDE SEQUENCE [LARGE SCALE GENOMIC DNA]</scope>
    <source>
        <strain evidence="14">NRRL Y-12698</strain>
    </source>
</reference>
<dbReference type="GO" id="GO:0071555">
    <property type="term" value="P:cell wall organization"/>
    <property type="evidence" value="ECO:0007669"/>
    <property type="project" value="UniProtKB-KW"/>
</dbReference>
<keyword evidence="9 10" id="KW-0961">Cell wall biogenesis/degradation</keyword>
<feature type="transmembrane region" description="Helical" evidence="10">
    <location>
        <begin position="545"/>
        <end position="569"/>
    </location>
</feature>
<evidence type="ECO:0000256" key="7">
    <source>
        <dbReference type="ARBA" id="ARBA00022989"/>
    </source>
</evidence>
<keyword evidence="7 10" id="KW-1133">Transmembrane helix</keyword>
<evidence type="ECO:0000256" key="1">
    <source>
        <dbReference type="ARBA" id="ARBA00004651"/>
    </source>
</evidence>
<dbReference type="EC" id="2.4.1.16" evidence="2 10"/>
<evidence type="ECO:0000256" key="5">
    <source>
        <dbReference type="ARBA" id="ARBA00022679"/>
    </source>
</evidence>
<evidence type="ECO:0000259" key="12">
    <source>
        <dbReference type="Pfam" id="PF08407"/>
    </source>
</evidence>
<dbReference type="GO" id="GO:0045009">
    <property type="term" value="C:chitosome"/>
    <property type="evidence" value="ECO:0007669"/>
    <property type="project" value="EnsemblFungi"/>
</dbReference>
<sequence length="768" mass="87559">MKRRPTKLVRKKRKDPADPFQSDEEKKLKYFILDRRFPDLLNTKLASKVDVNNEANKEFTHLRYSAITAAPSTFIRDGFKLRNNLRAFPRETELLIAVTMYNEHDILLGRTLQGIMENIKYMTSLKKSQTWGENSWKKIVVCVISDGRSKINPRAKALMTALGCYQEGFAKSVIDEKEVQAHLFETTSLINIQEVTETKVIFADTAKDIETNIPVQFVFCLKEKNAKKINSHRWFFQSFAKLLDPKITVLLDAGTKPDKKSLYNLWREFKTDENVAGACGEIKAQTGKATYKALLNPIIGAQNFEYKTSNILDKPLESSFGFISVLPGAFSAYRWLALDIDNPDGPLDKYFKGEFLHSNEAPELSDPDYEYKNLQKLKLKSQGIFTQNMYLAEDRILCFELVTAKKHKWVLRYVSSAVGETDVPSRLPEFILQRRRWLNGSFFAGTYSIINFNKFLSSGHSVIRKFFLVIEFIYQIVSLAVSWLSLASFFLVFRILSSATASGSASFTGSYQLSVVFLYLYVFLLVLTILLSFGNSPQGRSTAMIYNFIVGAFACIMIYMLFCIAWLVANFANQLVDYFKMIGGSLTIGDFARVPLLRDLVISLLSTYALYFFGAVLFLDMWHMLWSFWWYILLSPAYTNVLNIYAFCNIHDVSWGTKGDTGGKSLGSVKLDSDSNVANSSPIPDDKEVNKAYVEEMEILNTDFKDEEGSKKEDQVDKFAFVRTAVVVFWMITNFSLVAIVLNVGFNLSTTPSKRDAWIINRLNYCLI</sequence>
<evidence type="ECO:0000256" key="10">
    <source>
        <dbReference type="RuleBase" id="RU366040"/>
    </source>
</evidence>
<dbReference type="GeneID" id="30148733"/>
<keyword evidence="3 10" id="KW-1003">Cell membrane</keyword>
<dbReference type="PANTHER" id="PTHR22914">
    <property type="entry name" value="CHITIN SYNTHASE"/>
    <property type="match status" value="1"/>
</dbReference>
<dbReference type="Proteomes" id="UP000094336">
    <property type="component" value="Unassembled WGS sequence"/>
</dbReference>
<keyword evidence="5 10" id="KW-0808">Transferase</keyword>
<comment type="subcellular location">
    <subcellularLocation>
        <location evidence="1 10">Cell membrane</location>
        <topology evidence="1 10">Multi-pass membrane protein</topology>
    </subcellularLocation>
</comment>
<feature type="transmembrane region" description="Helical" evidence="10">
    <location>
        <begin position="720"/>
        <end position="746"/>
    </location>
</feature>
<feature type="domain" description="Chitin synthase N-terminal" evidence="12">
    <location>
        <begin position="31"/>
        <end position="93"/>
    </location>
</feature>
<feature type="transmembrane region" description="Helical" evidence="10">
    <location>
        <begin position="628"/>
        <end position="648"/>
    </location>
</feature>
<dbReference type="GO" id="GO:0004100">
    <property type="term" value="F:chitin synthase activity"/>
    <property type="evidence" value="ECO:0007669"/>
    <property type="project" value="UniProtKB-UniRule"/>
</dbReference>
<keyword evidence="8 10" id="KW-0472">Membrane</keyword>
<keyword evidence="4 10" id="KW-0328">Glycosyltransferase</keyword>
<dbReference type="STRING" id="984486.A0A1E3QKF0"/>
<evidence type="ECO:0000256" key="4">
    <source>
        <dbReference type="ARBA" id="ARBA00022676"/>
    </source>
</evidence>
<protein>
    <recommendedName>
        <fullName evidence="2 10">Chitin synthase</fullName>
        <ecNumber evidence="2 10">2.4.1.16</ecNumber>
    </recommendedName>
</protein>
<dbReference type="GO" id="GO:0005886">
    <property type="term" value="C:plasma membrane"/>
    <property type="evidence" value="ECO:0007669"/>
    <property type="project" value="UniProtKB-SubCell"/>
</dbReference>
<keyword evidence="6 10" id="KW-0812">Transmembrane</keyword>
<evidence type="ECO:0000256" key="3">
    <source>
        <dbReference type="ARBA" id="ARBA00022475"/>
    </source>
</evidence>
<feature type="transmembrane region" description="Helical" evidence="10">
    <location>
        <begin position="466"/>
        <end position="493"/>
    </location>
</feature>
<dbReference type="OrthoDB" id="26569at2759"/>
<evidence type="ECO:0000256" key="2">
    <source>
        <dbReference type="ARBA" id="ARBA00012543"/>
    </source>
</evidence>
<keyword evidence="14" id="KW-1185">Reference proteome</keyword>
<name>A0A1E3QKF0_9ASCO</name>
<evidence type="ECO:0000313" key="13">
    <source>
        <dbReference type="EMBL" id="ODQ78163.1"/>
    </source>
</evidence>
<dbReference type="GO" id="GO:0030428">
    <property type="term" value="C:cell septum"/>
    <property type="evidence" value="ECO:0007669"/>
    <property type="project" value="TreeGrafter"/>
</dbReference>
<comment type="catalytic activity">
    <reaction evidence="10">
        <text>[(1-&gt;4)-N-acetyl-beta-D-glucosaminyl](n) + UDP-N-acetyl-alpha-D-glucosamine = [(1-&gt;4)-N-acetyl-beta-D-glucosaminyl](n+1) + UDP + H(+)</text>
        <dbReference type="Rhea" id="RHEA:16637"/>
        <dbReference type="Rhea" id="RHEA-COMP:9593"/>
        <dbReference type="Rhea" id="RHEA-COMP:9595"/>
        <dbReference type="ChEBI" id="CHEBI:15378"/>
        <dbReference type="ChEBI" id="CHEBI:17029"/>
        <dbReference type="ChEBI" id="CHEBI:57705"/>
        <dbReference type="ChEBI" id="CHEBI:58223"/>
        <dbReference type="EC" id="2.4.1.16"/>
    </reaction>
</comment>
<feature type="compositionally biased region" description="Basic residues" evidence="11">
    <location>
        <begin position="1"/>
        <end position="14"/>
    </location>
</feature>
<dbReference type="SUPFAM" id="SSF53448">
    <property type="entry name" value="Nucleotide-diphospho-sugar transferases"/>
    <property type="match status" value="1"/>
</dbReference>
<dbReference type="Pfam" id="PF01644">
    <property type="entry name" value="Chitin_synth_1"/>
    <property type="match status" value="1"/>
</dbReference>
<feature type="transmembrane region" description="Helical" evidence="10">
    <location>
        <begin position="513"/>
        <end position="533"/>
    </location>
</feature>
<dbReference type="PANTHER" id="PTHR22914:SF9">
    <property type="entry name" value="CHITIN SYNTHASE 1"/>
    <property type="match status" value="1"/>
</dbReference>
<proteinExistence type="inferred from homology"/>
<comment type="function">
    <text evidence="10">Polymerizes chitin, a structural polymer of the cell wall and septum, by transferring the sugar moiety of UDP-GlcNAc to the non-reducing end of the growing chitin polymer.</text>
</comment>